<keyword evidence="8 13" id="KW-0269">Exonuclease</keyword>
<dbReference type="GO" id="GO:0051607">
    <property type="term" value="P:defense response to virus"/>
    <property type="evidence" value="ECO:0007669"/>
    <property type="project" value="UniProtKB-KW"/>
</dbReference>
<dbReference type="Pfam" id="PF01930">
    <property type="entry name" value="Cas_Cas4"/>
    <property type="match status" value="1"/>
</dbReference>
<keyword evidence="10 13" id="KW-0411">Iron-sulfur</keyword>
<evidence type="ECO:0000256" key="12">
    <source>
        <dbReference type="ARBA" id="ARBA00023211"/>
    </source>
</evidence>
<dbReference type="NCBIfam" id="TIGR00372">
    <property type="entry name" value="cas4"/>
    <property type="match status" value="1"/>
</dbReference>
<evidence type="ECO:0000256" key="7">
    <source>
        <dbReference type="ARBA" id="ARBA00022801"/>
    </source>
</evidence>
<comment type="cofactor">
    <cofactor evidence="1">
        <name>[4Fe-4S] cluster</name>
        <dbReference type="ChEBI" id="CHEBI:49883"/>
    </cofactor>
</comment>
<keyword evidence="6 13" id="KW-0479">Metal-binding</keyword>
<proteinExistence type="inferred from homology"/>
<feature type="domain" description="DUF83" evidence="14">
    <location>
        <begin position="12"/>
        <end position="199"/>
    </location>
</feature>
<evidence type="ECO:0000256" key="10">
    <source>
        <dbReference type="ARBA" id="ARBA00023014"/>
    </source>
</evidence>
<evidence type="ECO:0000256" key="9">
    <source>
        <dbReference type="ARBA" id="ARBA00023004"/>
    </source>
</evidence>
<evidence type="ECO:0000259" key="14">
    <source>
        <dbReference type="Pfam" id="PF01930"/>
    </source>
</evidence>
<dbReference type="PANTHER" id="PTHR36531">
    <property type="entry name" value="CRISPR-ASSOCIATED EXONUCLEASE CAS4"/>
    <property type="match status" value="1"/>
</dbReference>
<evidence type="ECO:0000313" key="15">
    <source>
        <dbReference type="EMBL" id="HGY55362.1"/>
    </source>
</evidence>
<keyword evidence="7 13" id="KW-0378">Hydrolase</keyword>
<organism evidence="15">
    <name type="scientific">Caldithrix abyssi</name>
    <dbReference type="NCBI Taxonomy" id="187145"/>
    <lineage>
        <taxon>Bacteria</taxon>
        <taxon>Pseudomonadati</taxon>
        <taxon>Calditrichota</taxon>
        <taxon>Calditrichia</taxon>
        <taxon>Calditrichales</taxon>
        <taxon>Calditrichaceae</taxon>
        <taxon>Caldithrix</taxon>
    </lineage>
</organism>
<evidence type="ECO:0000256" key="6">
    <source>
        <dbReference type="ARBA" id="ARBA00022723"/>
    </source>
</evidence>
<dbReference type="AlphaFoldDB" id="A0A7V4U149"/>
<evidence type="ECO:0000256" key="13">
    <source>
        <dbReference type="RuleBase" id="RU365022"/>
    </source>
</evidence>
<dbReference type="GO" id="GO:0004527">
    <property type="term" value="F:exonuclease activity"/>
    <property type="evidence" value="ECO:0007669"/>
    <property type="project" value="UniProtKB-KW"/>
</dbReference>
<sequence length="221" mass="25415">MMYAEEDYIQLSALQHYLFCPRQCALAYMEMSWEENELTALGRILHEKVHSEFSEKRNDLLIARGLRLSSARLGLSGQADVVEFRKTEGDGVRLAGRSGYWNVFPVEYKRGKPKSDSSDQVQLCAQAMCLEEMLEIDIPEGALFYGKNRRRQQIVFYQSLRRLTEDTCEKVHRLIASQDLPPAEESKKCLNCSLRDICLPKASGQHGKVQNYVKKIYKTLL</sequence>
<keyword evidence="5 13" id="KW-0540">Nuclease</keyword>
<evidence type="ECO:0000256" key="2">
    <source>
        <dbReference type="ARBA" id="ARBA00009189"/>
    </source>
</evidence>
<dbReference type="GO" id="GO:0046872">
    <property type="term" value="F:metal ion binding"/>
    <property type="evidence" value="ECO:0007669"/>
    <property type="project" value="UniProtKB-KW"/>
</dbReference>
<dbReference type="InterPro" id="IPR013343">
    <property type="entry name" value="CRISPR-assoc_prot_Cas4"/>
</dbReference>
<comment type="function">
    <text evidence="13">CRISPR (clustered regularly interspaced short palindromic repeat) is an adaptive immune system that provides protection against mobile genetic elements (viruses, transposable elements and conjugative plasmids). CRISPR clusters contain sequences complementary to antecedent mobile elements and target invading nucleic acids. CRISPR clusters are transcribed and processed into CRISPR RNA (crRNA).</text>
</comment>
<dbReference type="PANTHER" id="PTHR36531:SF6">
    <property type="entry name" value="DNA REPLICATION ATP-DEPENDENT HELICASE_NUCLEASE DNA2"/>
    <property type="match status" value="1"/>
</dbReference>
<dbReference type="InterPro" id="IPR011604">
    <property type="entry name" value="PDDEXK-like_dom_sf"/>
</dbReference>
<accession>A0A7V4U149</accession>
<keyword evidence="9 13" id="KW-0408">Iron</keyword>
<keyword evidence="11 13" id="KW-0051">Antiviral defense</keyword>
<evidence type="ECO:0000256" key="4">
    <source>
        <dbReference type="ARBA" id="ARBA00020049"/>
    </source>
</evidence>
<dbReference type="EC" id="3.1.12.1" evidence="3 13"/>
<keyword evidence="12 13" id="KW-0464">Manganese</keyword>
<name>A0A7V4U149_CALAY</name>
<evidence type="ECO:0000256" key="1">
    <source>
        <dbReference type="ARBA" id="ARBA00001966"/>
    </source>
</evidence>
<dbReference type="EMBL" id="DRQG01000063">
    <property type="protein sequence ID" value="HGY55362.1"/>
    <property type="molecule type" value="Genomic_DNA"/>
</dbReference>
<comment type="cofactor">
    <cofactor evidence="13">
        <name>iron-sulfur cluster</name>
        <dbReference type="ChEBI" id="CHEBI:30408"/>
    </cofactor>
</comment>
<dbReference type="Gene3D" id="3.90.320.10">
    <property type="match status" value="1"/>
</dbReference>
<evidence type="ECO:0000256" key="8">
    <source>
        <dbReference type="ARBA" id="ARBA00022839"/>
    </source>
</evidence>
<dbReference type="InterPro" id="IPR022765">
    <property type="entry name" value="Dna2/Cas4_DUF83"/>
</dbReference>
<dbReference type="Proteomes" id="UP000885779">
    <property type="component" value="Unassembled WGS sequence"/>
</dbReference>
<comment type="similarity">
    <text evidence="2 13">Belongs to the CRISPR-associated exonuclease Cas4 family.</text>
</comment>
<evidence type="ECO:0000256" key="11">
    <source>
        <dbReference type="ARBA" id="ARBA00023118"/>
    </source>
</evidence>
<evidence type="ECO:0000256" key="5">
    <source>
        <dbReference type="ARBA" id="ARBA00022722"/>
    </source>
</evidence>
<dbReference type="GO" id="GO:0051536">
    <property type="term" value="F:iron-sulfur cluster binding"/>
    <property type="evidence" value="ECO:0007669"/>
    <property type="project" value="UniProtKB-KW"/>
</dbReference>
<reference evidence="15" key="1">
    <citation type="journal article" date="2020" name="mSystems">
        <title>Genome- and Community-Level Interaction Insights into Carbon Utilization and Element Cycling Functions of Hydrothermarchaeota in Hydrothermal Sediment.</title>
        <authorList>
            <person name="Zhou Z."/>
            <person name="Liu Y."/>
            <person name="Xu W."/>
            <person name="Pan J."/>
            <person name="Luo Z.H."/>
            <person name="Li M."/>
        </authorList>
    </citation>
    <scope>NUCLEOTIDE SEQUENCE [LARGE SCALE GENOMIC DNA]</scope>
    <source>
        <strain evidence="15">HyVt-577</strain>
    </source>
</reference>
<protein>
    <recommendedName>
        <fullName evidence="4 13">CRISPR-associated exonuclease Cas4</fullName>
        <ecNumber evidence="3 13">3.1.12.1</ecNumber>
    </recommendedName>
</protein>
<comment type="cofactor">
    <cofactor evidence="13">
        <name>Mg(2+)</name>
        <dbReference type="ChEBI" id="CHEBI:18420"/>
    </cofactor>
    <cofactor evidence="13">
        <name>Mn(2+)</name>
        <dbReference type="ChEBI" id="CHEBI:29035"/>
    </cofactor>
    <text evidence="13">Mg(2+) or Mn(2+) required for ssDNA cleavage activity.</text>
</comment>
<evidence type="ECO:0000256" key="3">
    <source>
        <dbReference type="ARBA" id="ARBA00012768"/>
    </source>
</evidence>
<comment type="caution">
    <text evidence="15">The sequence shown here is derived from an EMBL/GenBank/DDBJ whole genome shotgun (WGS) entry which is preliminary data.</text>
</comment>
<gene>
    <name evidence="15" type="primary">cas4</name>
    <name evidence="15" type="ORF">ENK44_06670</name>
</gene>
<dbReference type="InterPro" id="IPR051827">
    <property type="entry name" value="Cas4_exonuclease"/>
</dbReference>